<dbReference type="AlphaFoldDB" id="A0A8H4Q2F1"/>
<feature type="compositionally biased region" description="Polar residues" evidence="1">
    <location>
        <begin position="43"/>
        <end position="66"/>
    </location>
</feature>
<evidence type="ECO:0000256" key="1">
    <source>
        <dbReference type="SAM" id="MobiDB-lite"/>
    </source>
</evidence>
<name>A0A8H4Q2F1_9HYPO</name>
<protein>
    <submittedName>
        <fullName evidence="2">Uncharacterized protein</fullName>
    </submittedName>
</protein>
<dbReference type="Proteomes" id="UP000562929">
    <property type="component" value="Unassembled WGS sequence"/>
</dbReference>
<comment type="caution">
    <text evidence="2">The sequence shown here is derived from an EMBL/GenBank/DDBJ whole genome shotgun (WGS) entry which is preliminary data.</text>
</comment>
<reference evidence="2 3" key="1">
    <citation type="journal article" date="2020" name="G3 (Bethesda)">
        <title>Genetic Underpinnings of Host Manipulation by Ophiocordyceps as Revealed by Comparative Transcriptomics.</title>
        <authorList>
            <person name="Will I."/>
            <person name="Das B."/>
            <person name="Trinh T."/>
            <person name="Brachmann A."/>
            <person name="Ohm R.A."/>
            <person name="de Bekker C."/>
        </authorList>
    </citation>
    <scope>NUCLEOTIDE SEQUENCE [LARGE SCALE GENOMIC DNA]</scope>
    <source>
        <strain evidence="2 3">EC05</strain>
    </source>
</reference>
<evidence type="ECO:0000313" key="2">
    <source>
        <dbReference type="EMBL" id="KAF4582843.1"/>
    </source>
</evidence>
<dbReference type="EMBL" id="JAACLJ010000007">
    <property type="protein sequence ID" value="KAF4582843.1"/>
    <property type="molecule type" value="Genomic_DNA"/>
</dbReference>
<accession>A0A8H4Q2F1</accession>
<gene>
    <name evidence="2" type="ORF">GQ602_005987</name>
</gene>
<feature type="region of interest" description="Disordered" evidence="1">
    <location>
        <begin position="1"/>
        <end position="109"/>
    </location>
</feature>
<sequence>MDDSRSIGPDVSPMSSPPPPHALDCRSSSSSGASKSIDDGNGAATTISSSGTADLQPHKSTISFASQLPRPDRSGVSSRKASISTLSTLSPQLRADGSRIRASSPPHQR</sequence>
<proteinExistence type="predicted"/>
<feature type="compositionally biased region" description="Polar residues" evidence="1">
    <location>
        <begin position="75"/>
        <end position="91"/>
    </location>
</feature>
<keyword evidence="3" id="KW-1185">Reference proteome</keyword>
<organism evidence="2 3">
    <name type="scientific">Ophiocordyceps camponoti-floridani</name>
    <dbReference type="NCBI Taxonomy" id="2030778"/>
    <lineage>
        <taxon>Eukaryota</taxon>
        <taxon>Fungi</taxon>
        <taxon>Dikarya</taxon>
        <taxon>Ascomycota</taxon>
        <taxon>Pezizomycotina</taxon>
        <taxon>Sordariomycetes</taxon>
        <taxon>Hypocreomycetidae</taxon>
        <taxon>Hypocreales</taxon>
        <taxon>Ophiocordycipitaceae</taxon>
        <taxon>Ophiocordyceps</taxon>
    </lineage>
</organism>
<evidence type="ECO:0000313" key="3">
    <source>
        <dbReference type="Proteomes" id="UP000562929"/>
    </source>
</evidence>